<accession>A0ACC1NVS2</accession>
<dbReference type="EMBL" id="JANJQO010000041">
    <property type="protein sequence ID" value="KAJ2983159.1"/>
    <property type="molecule type" value="Genomic_DNA"/>
</dbReference>
<protein>
    <submittedName>
        <fullName evidence="1">Uncharacterized protein</fullName>
    </submittedName>
</protein>
<comment type="caution">
    <text evidence="1">The sequence shown here is derived from an EMBL/GenBank/DDBJ whole genome shotgun (WGS) entry which is preliminary data.</text>
</comment>
<name>A0ACC1NVS2_9HYPO</name>
<proteinExistence type="predicted"/>
<sequence length="229" mass="23221">MKSTLALAMPFSVAVAVEAFANAHTNFHAVRDVVMAGAPQMPKSGSFTPQGCYSTAPNMTDAKLDAAYLSSGSCNSACLAKKFLVAALSPQSCYCGNTYPPQDDSIDLSKCNYPCNGFTQEACGGLKDAYSIFNLGIDLSPDTYGDSSSSPSSSTESTRSSSSPPATSYSTKTSSSTSVTSAAATAASTQTQNKPSPTPEKSSGSSVAATSASIVVGVVVAASMIAGIF</sequence>
<dbReference type="Proteomes" id="UP001143910">
    <property type="component" value="Unassembled WGS sequence"/>
</dbReference>
<evidence type="ECO:0000313" key="1">
    <source>
        <dbReference type="EMBL" id="KAJ2983159.1"/>
    </source>
</evidence>
<evidence type="ECO:0000313" key="2">
    <source>
        <dbReference type="Proteomes" id="UP001143910"/>
    </source>
</evidence>
<organism evidence="1 2">
    <name type="scientific">Zarea fungicola</name>
    <dbReference type="NCBI Taxonomy" id="93591"/>
    <lineage>
        <taxon>Eukaryota</taxon>
        <taxon>Fungi</taxon>
        <taxon>Dikarya</taxon>
        <taxon>Ascomycota</taxon>
        <taxon>Pezizomycotina</taxon>
        <taxon>Sordariomycetes</taxon>
        <taxon>Hypocreomycetidae</taxon>
        <taxon>Hypocreales</taxon>
        <taxon>Cordycipitaceae</taxon>
        <taxon>Zarea</taxon>
    </lineage>
</organism>
<gene>
    <name evidence="1" type="ORF">NQ176_g895</name>
</gene>
<keyword evidence="2" id="KW-1185">Reference proteome</keyword>
<reference evidence="1" key="1">
    <citation type="submission" date="2022-08" db="EMBL/GenBank/DDBJ databases">
        <title>Genome Sequence of Lecanicillium fungicola.</title>
        <authorList>
            <person name="Buettner E."/>
        </authorList>
    </citation>
    <scope>NUCLEOTIDE SEQUENCE</scope>
    <source>
        <strain evidence="1">Babe33</strain>
    </source>
</reference>